<feature type="chain" id="PRO_5022734940" evidence="5">
    <location>
        <begin position="19"/>
        <end position="471"/>
    </location>
</feature>
<dbReference type="InterPro" id="IPR024607">
    <property type="entry name" value="Sulfatase_CS"/>
</dbReference>
<dbReference type="GO" id="GO:0004065">
    <property type="term" value="F:arylsulfatase activity"/>
    <property type="evidence" value="ECO:0007669"/>
    <property type="project" value="UniProtKB-EC"/>
</dbReference>
<evidence type="ECO:0000313" key="7">
    <source>
        <dbReference type="EMBL" id="TWT31505.1"/>
    </source>
</evidence>
<protein>
    <submittedName>
        <fullName evidence="7">Arylsulfatase</fullName>
        <ecNumber evidence="7">3.1.6.1</ecNumber>
    </submittedName>
</protein>
<dbReference type="OrthoDB" id="9803751at2"/>
<dbReference type="Gene3D" id="3.40.720.10">
    <property type="entry name" value="Alkaline Phosphatase, subunit A"/>
    <property type="match status" value="1"/>
</dbReference>
<keyword evidence="4" id="KW-0106">Calcium</keyword>
<dbReference type="AlphaFoldDB" id="A0A5C5V1D0"/>
<keyword evidence="5" id="KW-0732">Signal</keyword>
<evidence type="ECO:0000256" key="1">
    <source>
        <dbReference type="ARBA" id="ARBA00008779"/>
    </source>
</evidence>
<name>A0A5C5V1D0_9BACT</name>
<evidence type="ECO:0000256" key="2">
    <source>
        <dbReference type="ARBA" id="ARBA00022723"/>
    </source>
</evidence>
<dbReference type="InterPro" id="IPR000917">
    <property type="entry name" value="Sulfatase_N"/>
</dbReference>
<dbReference type="Pfam" id="PF00884">
    <property type="entry name" value="Sulfatase"/>
    <property type="match status" value="1"/>
</dbReference>
<feature type="signal peptide" evidence="5">
    <location>
        <begin position="1"/>
        <end position="18"/>
    </location>
</feature>
<dbReference type="GO" id="GO:0046872">
    <property type="term" value="F:metal ion binding"/>
    <property type="evidence" value="ECO:0007669"/>
    <property type="project" value="UniProtKB-KW"/>
</dbReference>
<reference evidence="7 8" key="1">
    <citation type="submission" date="2019-02" db="EMBL/GenBank/DDBJ databases">
        <title>Deep-cultivation of Planctomycetes and their phenomic and genomic characterization uncovers novel biology.</title>
        <authorList>
            <person name="Wiegand S."/>
            <person name="Jogler M."/>
            <person name="Boedeker C."/>
            <person name="Pinto D."/>
            <person name="Vollmers J."/>
            <person name="Rivas-Marin E."/>
            <person name="Kohn T."/>
            <person name="Peeters S.H."/>
            <person name="Heuer A."/>
            <person name="Rast P."/>
            <person name="Oberbeckmann S."/>
            <person name="Bunk B."/>
            <person name="Jeske O."/>
            <person name="Meyerdierks A."/>
            <person name="Storesund J.E."/>
            <person name="Kallscheuer N."/>
            <person name="Luecker S."/>
            <person name="Lage O.M."/>
            <person name="Pohl T."/>
            <person name="Merkel B.J."/>
            <person name="Hornburger P."/>
            <person name="Mueller R.-W."/>
            <person name="Bruemmer F."/>
            <person name="Labrenz M."/>
            <person name="Spormann A.M."/>
            <person name="Op Den Camp H."/>
            <person name="Overmann J."/>
            <person name="Amann R."/>
            <person name="Jetten M.S.M."/>
            <person name="Mascher T."/>
            <person name="Medema M.H."/>
            <person name="Devos D.P."/>
            <person name="Kaster A.-K."/>
            <person name="Ovreas L."/>
            <person name="Rohde M."/>
            <person name="Galperin M.Y."/>
            <person name="Jogler C."/>
        </authorList>
    </citation>
    <scope>NUCLEOTIDE SEQUENCE [LARGE SCALE GENOMIC DNA]</scope>
    <source>
        <strain evidence="7 8">Enr8</strain>
    </source>
</reference>
<evidence type="ECO:0000256" key="3">
    <source>
        <dbReference type="ARBA" id="ARBA00022801"/>
    </source>
</evidence>
<gene>
    <name evidence="7" type="primary">atsA_25</name>
    <name evidence="7" type="ORF">Enr8_34270</name>
</gene>
<keyword evidence="3 7" id="KW-0378">Hydrolase</keyword>
<feature type="domain" description="Sulfatase N-terminal" evidence="6">
    <location>
        <begin position="25"/>
        <end position="340"/>
    </location>
</feature>
<evidence type="ECO:0000256" key="5">
    <source>
        <dbReference type="SAM" id="SignalP"/>
    </source>
</evidence>
<dbReference type="PANTHER" id="PTHR42693:SF53">
    <property type="entry name" value="ENDO-4-O-SULFATASE"/>
    <property type="match status" value="1"/>
</dbReference>
<dbReference type="EMBL" id="SJPF01000004">
    <property type="protein sequence ID" value="TWT31505.1"/>
    <property type="molecule type" value="Genomic_DNA"/>
</dbReference>
<dbReference type="InterPro" id="IPR017850">
    <property type="entry name" value="Alkaline_phosphatase_core_sf"/>
</dbReference>
<organism evidence="7 8">
    <name type="scientific">Blastopirellula retiformator</name>
    <dbReference type="NCBI Taxonomy" id="2527970"/>
    <lineage>
        <taxon>Bacteria</taxon>
        <taxon>Pseudomonadati</taxon>
        <taxon>Planctomycetota</taxon>
        <taxon>Planctomycetia</taxon>
        <taxon>Pirellulales</taxon>
        <taxon>Pirellulaceae</taxon>
        <taxon>Blastopirellula</taxon>
    </lineage>
</organism>
<sequence length="471" mass="51558" precursor="true">MRILSLALVLLTATVAWAADGEDRPNFLVILCDDLGYGDLGCYGNSTIQTPNLNALAKQGMRLTACYASAPVCSSSRAGLMTGRTPSRIGVYDWIPADNVMHLQASEKTIASLLQADGYATCHVGKWHLNGKFNSDQQPQPGDQGFSHWFSTQNNASPTHENPNNFVRNGKAVGQQEGYSCQVVADEAIHWLKSGRDADKPFFAFVCFHEPHEPIASPDELVAHYGDAKKEGEALYYANVENMDRAVGRLMKAVDDLKLAENTFVFFTSDNGPETLNRYRNAWRSHGSPGPLRGMKLHIYEGGIRVPGIVRFPGRITPASESDEPICGLDLLPTICELAEVSAPKDRTLDGASFAQSLDGGKVDRPAPLFWHYYNAISPAKVAIRDGDWKLVAHIDLGTKKAGGYFRPEVSQAIKQGKLTTLELYNLADNLAEKHDLAAEKPEVVSALKKKLQTKYDAVLDEAPDWAAPSK</sequence>
<evidence type="ECO:0000313" key="8">
    <source>
        <dbReference type="Proteomes" id="UP000318878"/>
    </source>
</evidence>
<dbReference type="PROSITE" id="PS00149">
    <property type="entry name" value="SULFATASE_2"/>
    <property type="match status" value="1"/>
</dbReference>
<keyword evidence="2" id="KW-0479">Metal-binding</keyword>
<dbReference type="Gene3D" id="3.30.1120.10">
    <property type="match status" value="1"/>
</dbReference>
<dbReference type="InterPro" id="IPR050738">
    <property type="entry name" value="Sulfatase"/>
</dbReference>
<dbReference type="CDD" id="cd16144">
    <property type="entry name" value="ARS_like"/>
    <property type="match status" value="1"/>
</dbReference>
<evidence type="ECO:0000256" key="4">
    <source>
        <dbReference type="ARBA" id="ARBA00022837"/>
    </source>
</evidence>
<evidence type="ECO:0000259" key="6">
    <source>
        <dbReference type="Pfam" id="PF00884"/>
    </source>
</evidence>
<dbReference type="RefSeq" id="WP_146433673.1">
    <property type="nucleotide sequence ID" value="NZ_SJPF01000004.1"/>
</dbReference>
<proteinExistence type="inferred from homology"/>
<accession>A0A5C5V1D0</accession>
<dbReference type="PANTHER" id="PTHR42693">
    <property type="entry name" value="ARYLSULFATASE FAMILY MEMBER"/>
    <property type="match status" value="1"/>
</dbReference>
<comment type="caution">
    <text evidence="7">The sequence shown here is derived from an EMBL/GenBank/DDBJ whole genome shotgun (WGS) entry which is preliminary data.</text>
</comment>
<dbReference type="Proteomes" id="UP000318878">
    <property type="component" value="Unassembled WGS sequence"/>
</dbReference>
<dbReference type="EC" id="3.1.6.1" evidence="7"/>
<dbReference type="SUPFAM" id="SSF53649">
    <property type="entry name" value="Alkaline phosphatase-like"/>
    <property type="match status" value="1"/>
</dbReference>
<comment type="similarity">
    <text evidence="1">Belongs to the sulfatase family.</text>
</comment>
<keyword evidence="8" id="KW-1185">Reference proteome</keyword>